<dbReference type="RefSeq" id="WP_270044991.1">
    <property type="nucleotide sequence ID" value="NZ_JAPDOD010000051.1"/>
</dbReference>
<dbReference type="EMBL" id="JAPDOD010000051">
    <property type="protein sequence ID" value="MDA0165729.1"/>
    <property type="molecule type" value="Genomic_DNA"/>
</dbReference>
<name>A0A9X3MZH9_9ACTN</name>
<accession>A0A9X3MZH9</accession>
<protein>
    <submittedName>
        <fullName evidence="1">Uncharacterized protein</fullName>
    </submittedName>
</protein>
<reference evidence="1" key="1">
    <citation type="submission" date="2022-10" db="EMBL/GenBank/DDBJ databases">
        <title>The WGS of Solirubrobacter ginsenosidimutans DSM 21036.</title>
        <authorList>
            <person name="Jiang Z."/>
        </authorList>
    </citation>
    <scope>NUCLEOTIDE SEQUENCE</scope>
    <source>
        <strain evidence="1">DSM 21036</strain>
    </source>
</reference>
<organism evidence="1 2">
    <name type="scientific">Solirubrobacter ginsenosidimutans</name>
    <dbReference type="NCBI Taxonomy" id="490573"/>
    <lineage>
        <taxon>Bacteria</taxon>
        <taxon>Bacillati</taxon>
        <taxon>Actinomycetota</taxon>
        <taxon>Thermoleophilia</taxon>
        <taxon>Solirubrobacterales</taxon>
        <taxon>Solirubrobacteraceae</taxon>
        <taxon>Solirubrobacter</taxon>
    </lineage>
</organism>
<dbReference type="AlphaFoldDB" id="A0A9X3MZH9"/>
<sequence>MPTSVTTALQEAPLPELVQKLGVAISQAQLAMDKNSVAIAQLLADSEQGIDFGQGARSLLELGFTPTFFQITEAVIEARVAFSSSETTEWGVAASIGVAVYFVAASVNAHYSSRYSFDASGSSSIRATFVAVPPPSIFNEVLRSTLPQRT</sequence>
<proteinExistence type="predicted"/>
<gene>
    <name evidence="1" type="ORF">OM076_36010</name>
</gene>
<comment type="caution">
    <text evidence="1">The sequence shown here is derived from an EMBL/GenBank/DDBJ whole genome shotgun (WGS) entry which is preliminary data.</text>
</comment>
<evidence type="ECO:0000313" key="1">
    <source>
        <dbReference type="EMBL" id="MDA0165729.1"/>
    </source>
</evidence>
<keyword evidence="2" id="KW-1185">Reference proteome</keyword>
<dbReference type="Proteomes" id="UP001149140">
    <property type="component" value="Unassembled WGS sequence"/>
</dbReference>
<evidence type="ECO:0000313" key="2">
    <source>
        <dbReference type="Proteomes" id="UP001149140"/>
    </source>
</evidence>